<dbReference type="InterPro" id="IPR000436">
    <property type="entry name" value="Sushi_SCR_CCP_dom"/>
</dbReference>
<dbReference type="Gene3D" id="2.10.70.10">
    <property type="entry name" value="Complement Module, domain 1"/>
    <property type="match status" value="3"/>
</dbReference>
<sequence>MVARIVNNGYANWQWSGEVPTCQQIICPKIVVENPYLTLVEQNNTYRGHAIFQCSWGYQLKGPPDIVCQKNGSWSGAIPECNAVHCPVPALPLNGHLIEDPTGGPYRVGAILQFACNDRHHLLGEETIVCTETGRWSRAPPRCKARCEYPGEPQNGKIIPLKFFYDPGDHIQVTCNDGYVKPLDITPTSGPYCQSDGTWSLDIPHCTNYTDV</sequence>
<organism evidence="6 7">
    <name type="scientific">Diaphorina citri</name>
    <name type="common">Asian citrus psyllid</name>
    <dbReference type="NCBI Taxonomy" id="121845"/>
    <lineage>
        <taxon>Eukaryota</taxon>
        <taxon>Metazoa</taxon>
        <taxon>Ecdysozoa</taxon>
        <taxon>Arthropoda</taxon>
        <taxon>Hexapoda</taxon>
        <taxon>Insecta</taxon>
        <taxon>Pterygota</taxon>
        <taxon>Neoptera</taxon>
        <taxon>Paraneoptera</taxon>
        <taxon>Hemiptera</taxon>
        <taxon>Sternorrhyncha</taxon>
        <taxon>Psylloidea</taxon>
        <taxon>Psyllidae</taxon>
        <taxon>Diaphorininae</taxon>
        <taxon>Diaphorina</taxon>
    </lineage>
</organism>
<dbReference type="PANTHER" id="PTHR45656">
    <property type="entry name" value="PROTEIN CBR-CLEC-78"/>
    <property type="match status" value="1"/>
</dbReference>
<feature type="domain" description="Sushi" evidence="5">
    <location>
        <begin position="25"/>
        <end position="83"/>
    </location>
</feature>
<dbReference type="PaxDb" id="121845-A0A3Q0ILB9"/>
<dbReference type="AlphaFoldDB" id="A0A3Q0ILB9"/>
<proteinExistence type="predicted"/>
<dbReference type="Pfam" id="PF00084">
    <property type="entry name" value="Sushi"/>
    <property type="match status" value="3"/>
</dbReference>
<keyword evidence="2" id="KW-0677">Repeat</keyword>
<gene>
    <name evidence="7" type="primary">LOC103506117</name>
</gene>
<name>A0A3Q0ILB9_DIACI</name>
<dbReference type="GeneID" id="103506117"/>
<feature type="domain" description="Sushi" evidence="5">
    <location>
        <begin position="84"/>
        <end position="145"/>
    </location>
</feature>
<dbReference type="KEGG" id="dci:103506117"/>
<keyword evidence="6" id="KW-1185">Reference proteome</keyword>
<keyword evidence="4" id="KW-0768">Sushi</keyword>
<dbReference type="PANTHER" id="PTHR45656:SF4">
    <property type="entry name" value="PROTEIN CBR-CLEC-78"/>
    <property type="match status" value="1"/>
</dbReference>
<dbReference type="SMART" id="SM00032">
    <property type="entry name" value="CCP"/>
    <property type="match status" value="3"/>
</dbReference>
<keyword evidence="1" id="KW-0732">Signal</keyword>
<dbReference type="PROSITE" id="PS50923">
    <property type="entry name" value="SUSHI"/>
    <property type="match status" value="3"/>
</dbReference>
<dbReference type="STRING" id="121845.A0A3Q0ILB9"/>
<dbReference type="InterPro" id="IPR051277">
    <property type="entry name" value="SEZ6_CSMD_C4BPB_Regulators"/>
</dbReference>
<evidence type="ECO:0000256" key="3">
    <source>
        <dbReference type="ARBA" id="ARBA00023157"/>
    </source>
</evidence>
<feature type="domain" description="Sushi" evidence="5">
    <location>
        <begin position="146"/>
        <end position="208"/>
    </location>
</feature>
<evidence type="ECO:0000313" key="7">
    <source>
        <dbReference type="RefSeq" id="XP_026677049.1"/>
    </source>
</evidence>
<keyword evidence="3 4" id="KW-1015">Disulfide bond</keyword>
<evidence type="ECO:0000256" key="4">
    <source>
        <dbReference type="PROSITE-ProRule" id="PRU00302"/>
    </source>
</evidence>
<reference evidence="7" key="1">
    <citation type="submission" date="2025-08" db="UniProtKB">
        <authorList>
            <consortium name="RefSeq"/>
        </authorList>
    </citation>
    <scope>IDENTIFICATION</scope>
</reference>
<evidence type="ECO:0000256" key="2">
    <source>
        <dbReference type="ARBA" id="ARBA00022737"/>
    </source>
</evidence>
<dbReference type="RefSeq" id="XP_026677049.1">
    <property type="nucleotide sequence ID" value="XM_026821248.1"/>
</dbReference>
<protein>
    <submittedName>
        <fullName evidence="7">Locomotion-related protein Hikaru genki-like</fullName>
    </submittedName>
</protein>
<dbReference type="Proteomes" id="UP000079169">
    <property type="component" value="Unplaced"/>
</dbReference>
<dbReference type="InterPro" id="IPR035976">
    <property type="entry name" value="Sushi/SCR/CCP_sf"/>
</dbReference>
<comment type="caution">
    <text evidence="4">Lacks conserved residue(s) required for the propagation of feature annotation.</text>
</comment>
<feature type="disulfide bond" evidence="4">
    <location>
        <begin position="54"/>
        <end position="81"/>
    </location>
</feature>
<evidence type="ECO:0000256" key="1">
    <source>
        <dbReference type="ARBA" id="ARBA00022729"/>
    </source>
</evidence>
<dbReference type="CDD" id="cd00033">
    <property type="entry name" value="CCP"/>
    <property type="match status" value="3"/>
</dbReference>
<accession>A0A3Q0ILB9</accession>
<evidence type="ECO:0000313" key="6">
    <source>
        <dbReference type="Proteomes" id="UP000079169"/>
    </source>
</evidence>
<evidence type="ECO:0000259" key="5">
    <source>
        <dbReference type="PROSITE" id="PS50923"/>
    </source>
</evidence>
<dbReference type="SUPFAM" id="SSF57535">
    <property type="entry name" value="Complement control module/SCR domain"/>
    <property type="match status" value="3"/>
</dbReference>
<feature type="disulfide bond" evidence="4">
    <location>
        <begin position="116"/>
        <end position="143"/>
    </location>
</feature>